<feature type="domain" description="AMP-dependent synthetase/ligase" evidence="2">
    <location>
        <begin position="14"/>
        <end position="377"/>
    </location>
</feature>
<reference evidence="4 5" key="1">
    <citation type="journal article" date="2016" name="Front. Microbiol.">
        <title>Comparative Genomics Analysis of Streptomyces Species Reveals Their Adaptation to the Marine Environment and Their Diversity at the Genomic Level.</title>
        <authorList>
            <person name="Tian X."/>
            <person name="Zhang Z."/>
            <person name="Yang T."/>
            <person name="Chen M."/>
            <person name="Li J."/>
            <person name="Chen F."/>
            <person name="Yang J."/>
            <person name="Li W."/>
            <person name="Zhang B."/>
            <person name="Zhang Z."/>
            <person name="Wu J."/>
            <person name="Zhang C."/>
            <person name="Long L."/>
            <person name="Xiao J."/>
        </authorList>
    </citation>
    <scope>NUCLEOTIDE SEQUENCE [LARGE SCALE GENOMIC DNA]</scope>
    <source>
        <strain evidence="4 5">SCSIO 10429</strain>
    </source>
</reference>
<dbReference type="FunFam" id="3.40.50.980:FF:000001">
    <property type="entry name" value="Non-ribosomal peptide synthetase"/>
    <property type="match status" value="1"/>
</dbReference>
<dbReference type="CDD" id="cd02440">
    <property type="entry name" value="AdoMet_MTases"/>
    <property type="match status" value="1"/>
</dbReference>
<dbReference type="GO" id="GO:0031177">
    <property type="term" value="F:phosphopantetheine binding"/>
    <property type="evidence" value="ECO:0007669"/>
    <property type="project" value="TreeGrafter"/>
</dbReference>
<evidence type="ECO:0008006" key="6">
    <source>
        <dbReference type="Google" id="ProtNLM"/>
    </source>
</evidence>
<feature type="region of interest" description="Disordered" evidence="1">
    <location>
        <begin position="131"/>
        <end position="153"/>
    </location>
</feature>
<dbReference type="Gene3D" id="3.40.50.150">
    <property type="entry name" value="Vaccinia Virus protein VP39"/>
    <property type="match status" value="1"/>
</dbReference>
<dbReference type="InterPro" id="IPR013217">
    <property type="entry name" value="Methyltransf_12"/>
</dbReference>
<dbReference type="PANTHER" id="PTHR45527">
    <property type="entry name" value="NONRIBOSOMAL PEPTIDE SYNTHETASE"/>
    <property type="match status" value="1"/>
</dbReference>
<dbReference type="InterPro" id="IPR045851">
    <property type="entry name" value="AMP-bd_C_sf"/>
</dbReference>
<dbReference type="GO" id="GO:0005829">
    <property type="term" value="C:cytosol"/>
    <property type="evidence" value="ECO:0007669"/>
    <property type="project" value="TreeGrafter"/>
</dbReference>
<dbReference type="NCBIfam" id="TIGR01733">
    <property type="entry name" value="AA-adenyl-dom"/>
    <property type="match status" value="1"/>
</dbReference>
<accession>A0A1E7LDD9</accession>
<dbReference type="InterPro" id="IPR029063">
    <property type="entry name" value="SAM-dependent_MTases_sf"/>
</dbReference>
<dbReference type="EMBL" id="LJGW01000030">
    <property type="protein sequence ID" value="OEV13983.1"/>
    <property type="molecule type" value="Genomic_DNA"/>
</dbReference>
<dbReference type="InterPro" id="IPR010071">
    <property type="entry name" value="AA_adenyl_dom"/>
</dbReference>
<feature type="region of interest" description="Disordered" evidence="1">
    <location>
        <begin position="473"/>
        <end position="492"/>
    </location>
</feature>
<dbReference type="GO" id="GO:0044550">
    <property type="term" value="P:secondary metabolite biosynthetic process"/>
    <property type="evidence" value="ECO:0007669"/>
    <property type="project" value="TreeGrafter"/>
</dbReference>
<keyword evidence="5" id="KW-1185">Reference proteome</keyword>
<dbReference type="InterPro" id="IPR000873">
    <property type="entry name" value="AMP-dep_synth/lig_dom"/>
</dbReference>
<dbReference type="PROSITE" id="PS00455">
    <property type="entry name" value="AMP_BINDING"/>
    <property type="match status" value="1"/>
</dbReference>
<dbReference type="InterPro" id="IPR042099">
    <property type="entry name" value="ANL_N_sf"/>
</dbReference>
<evidence type="ECO:0000313" key="4">
    <source>
        <dbReference type="EMBL" id="OEV13983.1"/>
    </source>
</evidence>
<feature type="domain" description="Methyltransferase type 12" evidence="3">
    <location>
        <begin position="558"/>
        <end position="659"/>
    </location>
</feature>
<feature type="region of interest" description="Disordered" evidence="1">
    <location>
        <begin position="838"/>
        <end position="860"/>
    </location>
</feature>
<dbReference type="PATRIC" id="fig|518642.10.peg.2733"/>
<dbReference type="Gene3D" id="3.40.50.12780">
    <property type="entry name" value="N-terminal domain of ligase-like"/>
    <property type="match status" value="1"/>
</dbReference>
<sequence>MMTNSAKRIEELFQEIACARPGSVAVTGGREELTYGELWSRACAAARVLTRRGVGPGDVVGLALGKSADLVAWMLGVLKSGAAYLPMDTAYPAERLAYFARDARPACVVTDDTAAAKLDPAVPAVPHGELDTAARQAPPGPDAGAAGAAEAADGATPQDAAYVIYTSGSTGEPKGVPVPHSSVTGLLAATRGSFGFGPGDVWTFFHSQCFDFSVWEIWAPLLTGGRTVVVPYEVSSSPSDFLRLLGRERVTVLNQTPSAFYLLSETAAADPAGADGLALRYVVFGGEPLDFARLRTWRDAVGGAARFVNMYGITETTVHTTLHEVTPEEIDAATGSVIGPQLPHLTVHVLDENLAPVAPGEVGEMYVSGAGVALGYLNKPALAARRFVACPFAPGERMYRSGDLARLRPDGELEYVGRSDDQVKIRGFRIEPGEVEKALTAHPGVDRAAVVKQETAGAGSLVAYVTLADADAEPGPGAGTAPDGERGTAASAAEAERLAEWRSVYQEVYSALDGAGTANAFSGWNRSWDQQPIPLEEMREWQANTVDRILGLDPSRVLEIGVGSGLLITEIAPKCAEYWGTDLSESAVERLRKRFADDKGQPGAATRLLCRPAHDFSGLPEDAFDVVVINSVAQYFPSADYLERVLAGALRRLVPGGALFVGDVRNLALHRRFAAETVGLRHGVQALSAAEARRLVDEEIEREGELLVDPRFFTRPAGAGTDGGPAGRPDWADGVAAVGVLLKAESTDNELSRYRYDVVLRRAGAEEPAAAGTGTADGPGVTFRWGADCRDLAELRSLLADLGTGRDGDGAGHDTVRVLGVPNRRTARAASWLSALDGGDGPAWPPPFTEPAGGQDGHDPAELCALGRRAGYEASAAWSAEPDRFDLVL</sequence>
<evidence type="ECO:0000313" key="5">
    <source>
        <dbReference type="Proteomes" id="UP000176005"/>
    </source>
</evidence>
<evidence type="ECO:0000259" key="2">
    <source>
        <dbReference type="Pfam" id="PF00501"/>
    </source>
</evidence>
<feature type="compositionally biased region" description="Low complexity" evidence="1">
    <location>
        <begin position="133"/>
        <end position="153"/>
    </location>
</feature>
<dbReference type="SUPFAM" id="SSF53335">
    <property type="entry name" value="S-adenosyl-L-methionine-dependent methyltransferases"/>
    <property type="match status" value="1"/>
</dbReference>
<proteinExistence type="predicted"/>
<dbReference type="GO" id="GO:0043041">
    <property type="term" value="P:amino acid activation for nonribosomal peptide biosynthetic process"/>
    <property type="evidence" value="ECO:0007669"/>
    <property type="project" value="TreeGrafter"/>
</dbReference>
<evidence type="ECO:0000259" key="3">
    <source>
        <dbReference type="Pfam" id="PF08242"/>
    </source>
</evidence>
<dbReference type="PANTHER" id="PTHR45527:SF14">
    <property type="entry name" value="PLIPASTATIN SYNTHASE SUBUNIT B"/>
    <property type="match status" value="1"/>
</dbReference>
<comment type="caution">
    <text evidence="4">The sequence shown here is derived from an EMBL/GenBank/DDBJ whole genome shotgun (WGS) entry which is preliminary data.</text>
</comment>
<feature type="non-terminal residue" evidence="4">
    <location>
        <position position="889"/>
    </location>
</feature>
<dbReference type="SUPFAM" id="SSF56801">
    <property type="entry name" value="Acetyl-CoA synthetase-like"/>
    <property type="match status" value="1"/>
</dbReference>
<dbReference type="Pfam" id="PF00501">
    <property type="entry name" value="AMP-binding"/>
    <property type="match status" value="1"/>
</dbReference>
<organism evidence="4 5">
    <name type="scientific">Streptomyces nanshensis</name>
    <dbReference type="NCBI Taxonomy" id="518642"/>
    <lineage>
        <taxon>Bacteria</taxon>
        <taxon>Bacillati</taxon>
        <taxon>Actinomycetota</taxon>
        <taxon>Actinomycetes</taxon>
        <taxon>Kitasatosporales</taxon>
        <taxon>Streptomycetaceae</taxon>
        <taxon>Streptomyces</taxon>
    </lineage>
</organism>
<feature type="compositionally biased region" description="Low complexity" evidence="1">
    <location>
        <begin position="473"/>
        <end position="482"/>
    </location>
</feature>
<evidence type="ECO:0000256" key="1">
    <source>
        <dbReference type="SAM" id="MobiDB-lite"/>
    </source>
</evidence>
<dbReference type="AlphaFoldDB" id="A0A1E7LDD9"/>
<dbReference type="Proteomes" id="UP000176005">
    <property type="component" value="Unassembled WGS sequence"/>
</dbReference>
<dbReference type="Pfam" id="PF08242">
    <property type="entry name" value="Methyltransf_12"/>
    <property type="match status" value="1"/>
</dbReference>
<dbReference type="FunFam" id="3.40.50.12780:FF:000012">
    <property type="entry name" value="Non-ribosomal peptide synthetase"/>
    <property type="match status" value="1"/>
</dbReference>
<dbReference type="InterPro" id="IPR020845">
    <property type="entry name" value="AMP-binding_CS"/>
</dbReference>
<dbReference type="Gene3D" id="3.30.300.30">
    <property type="match status" value="1"/>
</dbReference>
<gene>
    <name evidence="4" type="ORF">AN218_01285</name>
</gene>
<protein>
    <recommendedName>
        <fullName evidence="6">Non-ribosomal peptide synthetase</fullName>
    </recommendedName>
</protein>
<name>A0A1E7LDD9_9ACTN</name>